<dbReference type="Proteomes" id="UP001457282">
    <property type="component" value="Unassembled WGS sequence"/>
</dbReference>
<gene>
    <name evidence="1" type="ORF">M0R45_027713</name>
</gene>
<reference evidence="1 2" key="1">
    <citation type="journal article" date="2023" name="G3 (Bethesda)">
        <title>A chromosome-length genome assembly and annotation of blackberry (Rubus argutus, cv. 'Hillquist').</title>
        <authorList>
            <person name="Bruna T."/>
            <person name="Aryal R."/>
            <person name="Dudchenko O."/>
            <person name="Sargent D.J."/>
            <person name="Mead D."/>
            <person name="Buti M."/>
            <person name="Cavallini A."/>
            <person name="Hytonen T."/>
            <person name="Andres J."/>
            <person name="Pham M."/>
            <person name="Weisz D."/>
            <person name="Mascagni F."/>
            <person name="Usai G."/>
            <person name="Natali L."/>
            <person name="Bassil N."/>
            <person name="Fernandez G.E."/>
            <person name="Lomsadze A."/>
            <person name="Armour M."/>
            <person name="Olukolu B."/>
            <person name="Poorten T."/>
            <person name="Britton C."/>
            <person name="Davik J."/>
            <person name="Ashrafi H."/>
            <person name="Aiden E.L."/>
            <person name="Borodovsky M."/>
            <person name="Worthington M."/>
        </authorList>
    </citation>
    <scope>NUCLEOTIDE SEQUENCE [LARGE SCALE GENOMIC DNA]</scope>
    <source>
        <strain evidence="1">PI 553951</strain>
    </source>
</reference>
<accession>A0AAW1X2D8</accession>
<evidence type="ECO:0000313" key="2">
    <source>
        <dbReference type="Proteomes" id="UP001457282"/>
    </source>
</evidence>
<name>A0AAW1X2D8_RUBAR</name>
<sequence>MSNGNFKFLPFTDISQARMNDLCSMMCSLPVFGDTIMRFTNDTNLVSKYLLECNNNVQVVMGIIVVYLDMAKYLS</sequence>
<comment type="caution">
    <text evidence="1">The sequence shown here is derived from an EMBL/GenBank/DDBJ whole genome shotgun (WGS) entry which is preliminary data.</text>
</comment>
<dbReference type="EMBL" id="JBEDUW010000005">
    <property type="protein sequence ID" value="KAK9930684.1"/>
    <property type="molecule type" value="Genomic_DNA"/>
</dbReference>
<dbReference type="AlphaFoldDB" id="A0AAW1X2D8"/>
<keyword evidence="2" id="KW-1185">Reference proteome</keyword>
<protein>
    <submittedName>
        <fullName evidence="1">Uncharacterized protein</fullName>
    </submittedName>
</protein>
<proteinExistence type="predicted"/>
<evidence type="ECO:0000313" key="1">
    <source>
        <dbReference type="EMBL" id="KAK9930684.1"/>
    </source>
</evidence>
<organism evidence="1 2">
    <name type="scientific">Rubus argutus</name>
    <name type="common">Southern blackberry</name>
    <dbReference type="NCBI Taxonomy" id="59490"/>
    <lineage>
        <taxon>Eukaryota</taxon>
        <taxon>Viridiplantae</taxon>
        <taxon>Streptophyta</taxon>
        <taxon>Embryophyta</taxon>
        <taxon>Tracheophyta</taxon>
        <taxon>Spermatophyta</taxon>
        <taxon>Magnoliopsida</taxon>
        <taxon>eudicotyledons</taxon>
        <taxon>Gunneridae</taxon>
        <taxon>Pentapetalae</taxon>
        <taxon>rosids</taxon>
        <taxon>fabids</taxon>
        <taxon>Rosales</taxon>
        <taxon>Rosaceae</taxon>
        <taxon>Rosoideae</taxon>
        <taxon>Rosoideae incertae sedis</taxon>
        <taxon>Rubus</taxon>
    </lineage>
</organism>